<sequence>MNNKIYDLIQKSIINLEKNELEILYNYWNSDEKRDDFKDWIRNKDIISENQYSTENAIAHGIDLPFWFNHQNPQNRIMIIGIDPLRNKKDFIDADITNDVIIGTPYAVHSKKMREGRTKEYWNFIRSLKEQNIVYLTDVFKLFFIDEEKKTRSYNYLSTNYRKENLSILKKEIEILNPTIIITLGKLSFELLTETKLKSIVDNLNNSVHFDDEFNNIPIIPLVHLSGAVRKKQKLIFLEKNSIYSEENIGQSYASLVNNFLKKLKTIEQL</sequence>
<reference evidence="2 3" key="1">
    <citation type="submission" date="2018-06" db="EMBL/GenBank/DDBJ databases">
        <authorList>
            <consortium name="Pathogen Informatics"/>
            <person name="Doyle S."/>
        </authorList>
    </citation>
    <scope>NUCLEOTIDE SEQUENCE [LARGE SCALE GENOMIC DNA]</scope>
    <source>
        <strain evidence="2 3">NCTC13456</strain>
    </source>
</reference>
<protein>
    <submittedName>
        <fullName evidence="2">Uracil DNA glycosylase superfamily</fullName>
    </submittedName>
</protein>
<gene>
    <name evidence="2" type="ORF">NCTC13456_00573</name>
</gene>
<accession>A0A376G3Q1</accession>
<dbReference type="InterPro" id="IPR005122">
    <property type="entry name" value="Uracil-DNA_glycosylase-like"/>
</dbReference>
<dbReference type="AlphaFoldDB" id="A0A376G3Q1"/>
<evidence type="ECO:0000313" key="2">
    <source>
        <dbReference type="EMBL" id="STD53607.1"/>
    </source>
</evidence>
<dbReference type="EMBL" id="UFXS01000001">
    <property type="protein sequence ID" value="STD53607.1"/>
    <property type="molecule type" value="Genomic_DNA"/>
</dbReference>
<evidence type="ECO:0000259" key="1">
    <source>
        <dbReference type="Pfam" id="PF03167"/>
    </source>
</evidence>
<proteinExistence type="predicted"/>
<dbReference type="RefSeq" id="WP_114998616.1">
    <property type="nucleotide sequence ID" value="NZ_UFXS01000001.1"/>
</dbReference>
<name>A0A376G3Q1_9FLAO</name>
<feature type="domain" description="Uracil-DNA glycosylase-like" evidence="1">
    <location>
        <begin position="70"/>
        <end position="235"/>
    </location>
</feature>
<dbReference type="Pfam" id="PF03167">
    <property type="entry name" value="UDG"/>
    <property type="match status" value="1"/>
</dbReference>
<dbReference type="Gene3D" id="3.40.470.10">
    <property type="entry name" value="Uracil-DNA glycosylase-like domain"/>
    <property type="match status" value="1"/>
</dbReference>
<dbReference type="Proteomes" id="UP000254737">
    <property type="component" value="Unassembled WGS sequence"/>
</dbReference>
<dbReference type="SUPFAM" id="SSF52141">
    <property type="entry name" value="Uracil-DNA glycosylase-like"/>
    <property type="match status" value="1"/>
</dbReference>
<organism evidence="2 3">
    <name type="scientific">Empedobacter falsenii</name>
    <dbReference type="NCBI Taxonomy" id="343874"/>
    <lineage>
        <taxon>Bacteria</taxon>
        <taxon>Pseudomonadati</taxon>
        <taxon>Bacteroidota</taxon>
        <taxon>Flavobacteriia</taxon>
        <taxon>Flavobacteriales</taxon>
        <taxon>Weeksellaceae</taxon>
        <taxon>Empedobacter</taxon>
    </lineage>
</organism>
<dbReference type="InterPro" id="IPR036895">
    <property type="entry name" value="Uracil-DNA_glycosylase-like_sf"/>
</dbReference>
<evidence type="ECO:0000313" key="3">
    <source>
        <dbReference type="Proteomes" id="UP000254737"/>
    </source>
</evidence>